<evidence type="ECO:0000313" key="1">
    <source>
        <dbReference type="EMBL" id="CAG5093168.1"/>
    </source>
</evidence>
<protein>
    <submittedName>
        <fullName evidence="1">Uncharacterized protein</fullName>
    </submittedName>
</protein>
<dbReference type="EMBL" id="CAJNRD030001120">
    <property type="protein sequence ID" value="CAG5093168.1"/>
    <property type="molecule type" value="Genomic_DNA"/>
</dbReference>
<keyword evidence="2" id="KW-1185">Reference proteome</keyword>
<proteinExistence type="predicted"/>
<evidence type="ECO:0000313" key="2">
    <source>
        <dbReference type="Proteomes" id="UP000786811"/>
    </source>
</evidence>
<dbReference type="Proteomes" id="UP000786811">
    <property type="component" value="Unassembled WGS sequence"/>
</dbReference>
<sequence>MDLSKINAISVLPPFLPTTKLSDLTIGNEYQITNVKKVNTKYGARVIATVGKEFNIFLPKRTSAAIIEDPQQFEQLTNAISNNNIYFLYHGGQYHDIEIIFRA</sequence>
<organism evidence="1 2">
    <name type="scientific">Cotesia congregata</name>
    <name type="common">Parasitoid wasp</name>
    <name type="synonym">Apanteles congregatus</name>
    <dbReference type="NCBI Taxonomy" id="51543"/>
    <lineage>
        <taxon>Eukaryota</taxon>
        <taxon>Metazoa</taxon>
        <taxon>Ecdysozoa</taxon>
        <taxon>Arthropoda</taxon>
        <taxon>Hexapoda</taxon>
        <taxon>Insecta</taxon>
        <taxon>Pterygota</taxon>
        <taxon>Neoptera</taxon>
        <taxon>Endopterygota</taxon>
        <taxon>Hymenoptera</taxon>
        <taxon>Apocrita</taxon>
        <taxon>Ichneumonoidea</taxon>
        <taxon>Braconidae</taxon>
        <taxon>Microgastrinae</taxon>
        <taxon>Cotesia</taxon>
    </lineage>
</organism>
<reference evidence="1" key="1">
    <citation type="submission" date="2021-04" db="EMBL/GenBank/DDBJ databases">
        <authorList>
            <person name="Chebbi M.A.C M."/>
        </authorList>
    </citation>
    <scope>NUCLEOTIDE SEQUENCE</scope>
</reference>
<dbReference type="OrthoDB" id="7698088at2759"/>
<comment type="caution">
    <text evidence="1">The sequence shown here is derived from an EMBL/GenBank/DDBJ whole genome shotgun (WGS) entry which is preliminary data.</text>
</comment>
<accession>A0A8J2MSL9</accession>
<name>A0A8J2MSL9_COTCN</name>
<dbReference type="AlphaFoldDB" id="A0A8J2MSL9"/>
<gene>
    <name evidence="1" type="ORF">HICCMSTLAB_LOCUS6639</name>
</gene>